<sequence length="494" mass="57483">MQHVIRFQSSELCPIYPEVEDSNTKRYQIFGWLSCWTKQNTWFQILPNLGAGGGNDIQWCFSQVKGAVDDDVAEADIISTVEFNHSGELLATGDKGGRVVIFQQEQENKTQSHSRGEYNVYSTFQSHEPEFDYLKSLEIEEKINKIRWLPQKNAAQFLLSTNDKTIKLWKISERDKRPEGYNLKEEDGRYRDPTTVTTLRVPVFRPMDLMVEASPRRIFANAHTYHINSISINSDYETYLSADDLRINLWHLEITDRSFNIVDIKPANMEELTEVITAAEFHPNSCNTFVYSSSKGTIRLCDMRASALCDRHSKLFEEPEDPSNRSFFSEIISSISDVKFSHSGRYMMTRDYLSVKIWDLNMENRPVETYQVHEYLRSKLCSLYENDCIFDKFECCWNGSDSIVMTGSYNNFFRMFDRNTKRDITLEASRENNKPRTVLKPRKVCASGKRKKDEISVDSLDFNKKILHTAWHPKENIIAVATTNNLYIFQDKMN</sequence>
<name>A0A8B9EM68_ANSCY</name>
<comment type="similarity">
    <text evidence="1 4">Belongs to the phosphatase 2A regulatory subunit B family.</text>
</comment>
<dbReference type="GO" id="GO:0000159">
    <property type="term" value="C:protein phosphatase type 2A complex"/>
    <property type="evidence" value="ECO:0007669"/>
    <property type="project" value="UniProtKB-UniRule"/>
</dbReference>
<evidence type="ECO:0000256" key="1">
    <source>
        <dbReference type="ARBA" id="ARBA00008259"/>
    </source>
</evidence>
<dbReference type="PIRSF" id="PIRSF037309">
    <property type="entry name" value="PP2A_PR55"/>
    <property type="match status" value="1"/>
</dbReference>
<dbReference type="InterPro" id="IPR018067">
    <property type="entry name" value="PP2A_PR55_CS"/>
</dbReference>
<dbReference type="Ensembl" id="ENSACDT00005026693.1">
    <property type="protein sequence ID" value="ENSACDP00005022291.1"/>
    <property type="gene ID" value="ENSACDG00005016165.1"/>
</dbReference>
<protein>
    <recommendedName>
        <fullName evidence="4">Serine/threonine-protein phosphatase 2A 55 kDa regulatory subunit B</fullName>
    </recommendedName>
</protein>
<evidence type="ECO:0000256" key="2">
    <source>
        <dbReference type="ARBA" id="ARBA00022574"/>
    </source>
</evidence>
<dbReference type="InterPro" id="IPR000009">
    <property type="entry name" value="PP2A_PR55"/>
</dbReference>
<evidence type="ECO:0000313" key="6">
    <source>
        <dbReference type="Proteomes" id="UP000694521"/>
    </source>
</evidence>
<organism evidence="5 6">
    <name type="scientific">Anser cygnoides</name>
    <name type="common">Swan goose</name>
    <dbReference type="NCBI Taxonomy" id="8845"/>
    <lineage>
        <taxon>Eukaryota</taxon>
        <taxon>Metazoa</taxon>
        <taxon>Chordata</taxon>
        <taxon>Craniata</taxon>
        <taxon>Vertebrata</taxon>
        <taxon>Euteleostomi</taxon>
        <taxon>Archelosauria</taxon>
        <taxon>Archosauria</taxon>
        <taxon>Dinosauria</taxon>
        <taxon>Saurischia</taxon>
        <taxon>Theropoda</taxon>
        <taxon>Coelurosauria</taxon>
        <taxon>Aves</taxon>
        <taxon>Neognathae</taxon>
        <taxon>Galloanserae</taxon>
        <taxon>Anseriformes</taxon>
        <taxon>Anatidae</taxon>
        <taxon>Anserinae</taxon>
        <taxon>Anser</taxon>
    </lineage>
</organism>
<dbReference type="SUPFAM" id="SSF50978">
    <property type="entry name" value="WD40 repeat-like"/>
    <property type="match status" value="1"/>
</dbReference>
<dbReference type="PANTHER" id="PTHR11871">
    <property type="entry name" value="PROTEIN PHOSPHATASE PP2A REGULATORY SUBUNIT B"/>
    <property type="match status" value="1"/>
</dbReference>
<dbReference type="PRINTS" id="PR00600">
    <property type="entry name" value="PP2APR55"/>
</dbReference>
<dbReference type="InterPro" id="IPR001680">
    <property type="entry name" value="WD40_rpt"/>
</dbReference>
<accession>A0A8B9EM68</accession>
<proteinExistence type="inferred from homology"/>
<reference evidence="5" key="1">
    <citation type="submission" date="2025-08" db="UniProtKB">
        <authorList>
            <consortium name="Ensembl"/>
        </authorList>
    </citation>
    <scope>IDENTIFICATION</scope>
</reference>
<dbReference type="GeneID" id="106046261"/>
<dbReference type="Proteomes" id="UP000694521">
    <property type="component" value="Unplaced"/>
</dbReference>
<dbReference type="RefSeq" id="XP_066839672.1">
    <property type="nucleotide sequence ID" value="XM_066983571.1"/>
</dbReference>
<keyword evidence="3 4" id="KW-0677">Repeat</keyword>
<dbReference type="CTD" id="5520"/>
<dbReference type="PROSITE" id="PS01024">
    <property type="entry name" value="PR55_1"/>
    <property type="match status" value="1"/>
</dbReference>
<dbReference type="FunFam" id="2.130.10.10:FF:000002">
    <property type="entry name" value="Serine/threonine-protein phosphatase 2A 55 kDa regulatory subunit B"/>
    <property type="match status" value="1"/>
</dbReference>
<dbReference type="InterPro" id="IPR036322">
    <property type="entry name" value="WD40_repeat_dom_sf"/>
</dbReference>
<dbReference type="AlphaFoldDB" id="A0A8B9EM68"/>
<evidence type="ECO:0000313" key="5">
    <source>
        <dbReference type="Ensembl" id="ENSACDP00005022291.1"/>
    </source>
</evidence>
<reference evidence="5" key="2">
    <citation type="submission" date="2025-09" db="UniProtKB">
        <authorList>
            <consortium name="Ensembl"/>
        </authorList>
    </citation>
    <scope>IDENTIFICATION</scope>
</reference>
<evidence type="ECO:0000256" key="3">
    <source>
        <dbReference type="ARBA" id="ARBA00022737"/>
    </source>
</evidence>
<dbReference type="GO" id="GO:0019888">
    <property type="term" value="F:protein phosphatase regulator activity"/>
    <property type="evidence" value="ECO:0007669"/>
    <property type="project" value="InterPro"/>
</dbReference>
<dbReference type="Gene3D" id="2.130.10.10">
    <property type="entry name" value="YVTN repeat-like/Quinoprotein amine dehydrogenase"/>
    <property type="match status" value="1"/>
</dbReference>
<keyword evidence="6" id="KW-1185">Reference proteome</keyword>
<dbReference type="SMART" id="SM00320">
    <property type="entry name" value="WD40"/>
    <property type="match status" value="7"/>
</dbReference>
<gene>
    <name evidence="5" type="primary">PPP2R2A</name>
</gene>
<keyword evidence="2 4" id="KW-0853">WD repeat</keyword>
<dbReference type="PROSITE" id="PS01025">
    <property type="entry name" value="PR55_2"/>
    <property type="match status" value="1"/>
</dbReference>
<evidence type="ECO:0000256" key="4">
    <source>
        <dbReference type="RuleBase" id="RU331113"/>
    </source>
</evidence>
<dbReference type="InterPro" id="IPR015943">
    <property type="entry name" value="WD40/YVTN_repeat-like_dom_sf"/>
</dbReference>